<keyword evidence="4" id="KW-0862">Zinc</keyword>
<dbReference type="Proteomes" id="UP001627154">
    <property type="component" value="Unassembled WGS sequence"/>
</dbReference>
<dbReference type="PROSITE" id="PS50157">
    <property type="entry name" value="ZINC_FINGER_C2H2_2"/>
    <property type="match status" value="3"/>
</dbReference>
<evidence type="ECO:0000256" key="1">
    <source>
        <dbReference type="ARBA" id="ARBA00022723"/>
    </source>
</evidence>
<dbReference type="InterPro" id="IPR013087">
    <property type="entry name" value="Znf_C2H2_type"/>
</dbReference>
<dbReference type="PANTHER" id="PTHR24379">
    <property type="entry name" value="KRAB AND ZINC FINGER DOMAIN-CONTAINING"/>
    <property type="match status" value="1"/>
</dbReference>
<evidence type="ECO:0000313" key="9">
    <source>
        <dbReference type="Proteomes" id="UP001627154"/>
    </source>
</evidence>
<feature type="domain" description="C2H2-type" evidence="7">
    <location>
        <begin position="444"/>
        <end position="472"/>
    </location>
</feature>
<proteinExistence type="predicted"/>
<feature type="compositionally biased region" description="Basic and acidic residues" evidence="6">
    <location>
        <begin position="123"/>
        <end position="137"/>
    </location>
</feature>
<reference evidence="8 9" key="1">
    <citation type="journal article" date="2024" name="bioRxiv">
        <title>A reference genome for Trichogramma kaykai: A tiny desert-dwelling parasitoid wasp with competing sex-ratio distorters.</title>
        <authorList>
            <person name="Culotta J."/>
            <person name="Lindsey A.R."/>
        </authorList>
    </citation>
    <scope>NUCLEOTIDE SEQUENCE [LARGE SCALE GENOMIC DNA]</scope>
    <source>
        <strain evidence="8 9">KSX58</strain>
    </source>
</reference>
<sequence>MYLIESLNLQRCQLLVPRVILKRWSSLEIEMYKNHLRDYSDSWATAAPVQSNETQNDLDDSSYEHDKKLIKKRKKKRRTSTRPYCRECRSYFRSLSCLQIHRKSCKKNPLEKRASAMATKTTDPPKELESVESRDDSPAGLVESPSNKVAVREEDDGPRYEYRRLVECNDCTTLFATSKQLLEHRQYLSCCPKKLALQQAELSDNTDEEYEYDVLYTCQVCRGKFVSRRLLELHERRERHYHRANEAYDNDYSFDSLKHEKLGVDFYFRDCRDCDNEYSCSTCNNGFVYHDPDDLQKHRRAVHSAANLAYYCRYCAERLSGPSDFDEHHRVHHELLRYCSVCSPSHDPRPDRLTKPLCQACCEKLGFGEYDCLKMLRENLYCDDCERGLPSLAHVRYHNCRSKSASLSDGLAPQLLVCPLCLANYSGLRALYRHIVRHSDVAPYRCRDCGLLQKTWAQLCSHRRKFHQEEETRFVRWTTDELRRKADDAVKRFVGNGVQLLA</sequence>
<accession>A0ABD2WQS5</accession>
<dbReference type="PANTHER" id="PTHR24379:SF121">
    <property type="entry name" value="C2H2-TYPE DOMAIN-CONTAINING PROTEIN"/>
    <property type="match status" value="1"/>
</dbReference>
<keyword evidence="2" id="KW-0677">Repeat</keyword>
<evidence type="ECO:0000256" key="3">
    <source>
        <dbReference type="ARBA" id="ARBA00022771"/>
    </source>
</evidence>
<evidence type="ECO:0000256" key="2">
    <source>
        <dbReference type="ARBA" id="ARBA00022737"/>
    </source>
</evidence>
<gene>
    <name evidence="8" type="ORF">TKK_010487</name>
</gene>
<keyword evidence="1" id="KW-0479">Metal-binding</keyword>
<evidence type="ECO:0000256" key="4">
    <source>
        <dbReference type="ARBA" id="ARBA00022833"/>
    </source>
</evidence>
<comment type="caution">
    <text evidence="8">The sequence shown here is derived from an EMBL/GenBank/DDBJ whole genome shotgun (WGS) entry which is preliminary data.</text>
</comment>
<dbReference type="SMART" id="SM00355">
    <property type="entry name" value="ZnF_C2H2"/>
    <property type="match status" value="6"/>
</dbReference>
<keyword evidence="3 5" id="KW-0863">Zinc-finger</keyword>
<name>A0ABD2WQS5_9HYME</name>
<evidence type="ECO:0000256" key="5">
    <source>
        <dbReference type="PROSITE-ProRule" id="PRU00042"/>
    </source>
</evidence>
<dbReference type="AlphaFoldDB" id="A0ABD2WQS5"/>
<dbReference type="GO" id="GO:0008270">
    <property type="term" value="F:zinc ion binding"/>
    <property type="evidence" value="ECO:0007669"/>
    <property type="project" value="UniProtKB-KW"/>
</dbReference>
<evidence type="ECO:0000256" key="6">
    <source>
        <dbReference type="SAM" id="MobiDB-lite"/>
    </source>
</evidence>
<feature type="domain" description="C2H2-type" evidence="7">
    <location>
        <begin position="216"/>
        <end position="247"/>
    </location>
</feature>
<dbReference type="InterPro" id="IPR036236">
    <property type="entry name" value="Znf_C2H2_sf"/>
</dbReference>
<feature type="domain" description="C2H2-type" evidence="7">
    <location>
        <begin position="310"/>
        <end position="332"/>
    </location>
</feature>
<keyword evidence="9" id="KW-1185">Reference proteome</keyword>
<protein>
    <recommendedName>
        <fullName evidence="7">C2H2-type domain-containing protein</fullName>
    </recommendedName>
</protein>
<dbReference type="SUPFAM" id="SSF57667">
    <property type="entry name" value="beta-beta-alpha zinc fingers"/>
    <property type="match status" value="1"/>
</dbReference>
<feature type="region of interest" description="Disordered" evidence="6">
    <location>
        <begin position="111"/>
        <end position="155"/>
    </location>
</feature>
<dbReference type="PROSITE" id="PS00028">
    <property type="entry name" value="ZINC_FINGER_C2H2_1"/>
    <property type="match status" value="2"/>
</dbReference>
<dbReference type="EMBL" id="JBJJXI010000082">
    <property type="protein sequence ID" value="KAL3395376.1"/>
    <property type="molecule type" value="Genomic_DNA"/>
</dbReference>
<organism evidence="8 9">
    <name type="scientific">Trichogramma kaykai</name>
    <dbReference type="NCBI Taxonomy" id="54128"/>
    <lineage>
        <taxon>Eukaryota</taxon>
        <taxon>Metazoa</taxon>
        <taxon>Ecdysozoa</taxon>
        <taxon>Arthropoda</taxon>
        <taxon>Hexapoda</taxon>
        <taxon>Insecta</taxon>
        <taxon>Pterygota</taxon>
        <taxon>Neoptera</taxon>
        <taxon>Endopterygota</taxon>
        <taxon>Hymenoptera</taxon>
        <taxon>Apocrita</taxon>
        <taxon>Proctotrupomorpha</taxon>
        <taxon>Chalcidoidea</taxon>
        <taxon>Trichogrammatidae</taxon>
        <taxon>Trichogramma</taxon>
    </lineage>
</organism>
<dbReference type="Gene3D" id="3.30.160.60">
    <property type="entry name" value="Classic Zinc Finger"/>
    <property type="match status" value="2"/>
</dbReference>
<evidence type="ECO:0000259" key="7">
    <source>
        <dbReference type="PROSITE" id="PS50157"/>
    </source>
</evidence>
<evidence type="ECO:0000313" key="8">
    <source>
        <dbReference type="EMBL" id="KAL3395376.1"/>
    </source>
</evidence>